<dbReference type="HOGENOM" id="CLU_1074052_0_0_1"/>
<dbReference type="PROSITE" id="PS50263">
    <property type="entry name" value="CN_HYDROLASE"/>
    <property type="match status" value="1"/>
</dbReference>
<evidence type="ECO:0000259" key="1">
    <source>
        <dbReference type="PROSITE" id="PS50263"/>
    </source>
</evidence>
<name>A5DNJ3_PICGU</name>
<dbReference type="KEGG" id="pgu:PGUG_04844"/>
<dbReference type="Gene3D" id="3.60.110.10">
    <property type="entry name" value="Carbon-nitrogen hydrolase"/>
    <property type="match status" value="1"/>
</dbReference>
<evidence type="ECO:0000313" key="3">
    <source>
        <dbReference type="Proteomes" id="UP000001997"/>
    </source>
</evidence>
<dbReference type="SUPFAM" id="SSF56317">
    <property type="entry name" value="Carbon-nitrogen hydrolase"/>
    <property type="match status" value="1"/>
</dbReference>
<reference evidence="2 3" key="1">
    <citation type="journal article" date="2009" name="Nature">
        <title>Evolution of pathogenicity and sexual reproduction in eight Candida genomes.</title>
        <authorList>
            <person name="Butler G."/>
            <person name="Rasmussen M.D."/>
            <person name="Lin M.F."/>
            <person name="Santos M.A."/>
            <person name="Sakthikumar S."/>
            <person name="Munro C.A."/>
            <person name="Rheinbay E."/>
            <person name="Grabherr M."/>
            <person name="Forche A."/>
            <person name="Reedy J.L."/>
            <person name="Agrafioti I."/>
            <person name="Arnaud M.B."/>
            <person name="Bates S."/>
            <person name="Brown A.J."/>
            <person name="Brunke S."/>
            <person name="Costanzo M.C."/>
            <person name="Fitzpatrick D.A."/>
            <person name="de Groot P.W."/>
            <person name="Harris D."/>
            <person name="Hoyer L.L."/>
            <person name="Hube B."/>
            <person name="Klis F.M."/>
            <person name="Kodira C."/>
            <person name="Lennard N."/>
            <person name="Logue M.E."/>
            <person name="Martin R."/>
            <person name="Neiman A.M."/>
            <person name="Nikolaou E."/>
            <person name="Quail M.A."/>
            <person name="Quinn J."/>
            <person name="Santos M.C."/>
            <person name="Schmitzberger F.F."/>
            <person name="Sherlock G."/>
            <person name="Shah P."/>
            <person name="Silverstein K.A."/>
            <person name="Skrzypek M.S."/>
            <person name="Soll D."/>
            <person name="Staggs R."/>
            <person name="Stansfield I."/>
            <person name="Stumpf M.P."/>
            <person name="Sudbery P.E."/>
            <person name="Srikantha T."/>
            <person name="Zeng Q."/>
            <person name="Berman J."/>
            <person name="Berriman M."/>
            <person name="Heitman J."/>
            <person name="Gow N.A."/>
            <person name="Lorenz M.C."/>
            <person name="Birren B.W."/>
            <person name="Kellis M."/>
            <person name="Cuomo C.A."/>
        </authorList>
    </citation>
    <scope>NUCLEOTIDE SEQUENCE [LARGE SCALE GENOMIC DNA]</scope>
    <source>
        <strain evidence="3">ATCC 6260 / CBS 566 / DSM 6381 / JCM 1539 / NBRC 10279 / NRRL Y-324</strain>
    </source>
</reference>
<gene>
    <name evidence="2" type="ORF">PGUG_04844</name>
</gene>
<protein>
    <recommendedName>
        <fullName evidence="1">CN hydrolase domain-containing protein</fullName>
    </recommendedName>
</protein>
<dbReference type="STRING" id="294746.A5DNJ3"/>
<accession>A5DNJ3</accession>
<organism evidence="2 3">
    <name type="scientific">Meyerozyma guilliermondii (strain ATCC 6260 / CBS 566 / DSM 6381 / JCM 1539 / NBRC 10279 / NRRL Y-324)</name>
    <name type="common">Yeast</name>
    <name type="synonym">Candida guilliermondii</name>
    <dbReference type="NCBI Taxonomy" id="294746"/>
    <lineage>
        <taxon>Eukaryota</taxon>
        <taxon>Fungi</taxon>
        <taxon>Dikarya</taxon>
        <taxon>Ascomycota</taxon>
        <taxon>Saccharomycotina</taxon>
        <taxon>Pichiomycetes</taxon>
        <taxon>Debaryomycetaceae</taxon>
        <taxon>Meyerozyma</taxon>
    </lineage>
</organism>
<dbReference type="OrthoDB" id="10378508at2759"/>
<evidence type="ECO:0000313" key="2">
    <source>
        <dbReference type="EMBL" id="EDK40746.2"/>
    </source>
</evidence>
<dbReference type="InParanoid" id="A5DNJ3"/>
<dbReference type="VEuPathDB" id="FungiDB:PGUG_04844"/>
<dbReference type="InterPro" id="IPR036526">
    <property type="entry name" value="C-N_Hydrolase_sf"/>
</dbReference>
<proteinExistence type="predicted"/>
<dbReference type="RefSeq" id="XP_001482889.2">
    <property type="nucleotide sequence ID" value="XM_001482839.1"/>
</dbReference>
<dbReference type="EMBL" id="CH408160">
    <property type="protein sequence ID" value="EDK40746.2"/>
    <property type="molecule type" value="Genomic_DNA"/>
</dbReference>
<dbReference type="Pfam" id="PF00795">
    <property type="entry name" value="CN_hydrolase"/>
    <property type="match status" value="1"/>
</dbReference>
<keyword evidence="3" id="KW-1185">Reference proteome</keyword>
<feature type="domain" description="CN hydrolase" evidence="1">
    <location>
        <begin position="3"/>
        <end position="259"/>
    </location>
</feature>
<dbReference type="InterPro" id="IPR003010">
    <property type="entry name" value="C-N_Hydrolase"/>
</dbReference>
<sequence>MSPRIKVAQVAQTFTFENADHVLEVIKIFLRNASDCNVELISFPKLFLRSQKSPIFDAIFAAIGNIAKKYKVNCVFGYSEQENGGDTFSCQCIISAHGEKFLRRRKLCNRQDLAEFRSTSITAEDIENMAVKLPFSVGIVEVGCLLGYEFLNPLLVHCIAAKNVKIVLSSFDDGTKTPVINDIMAGTSQQIGSYVFMSTSKEDHLKAWSPHGTPLFAESTTNYLSIYNIDFEAIAFQKNLIDIVGRDSRPSLLSVKLDY</sequence>
<dbReference type="GeneID" id="5124946"/>
<dbReference type="AlphaFoldDB" id="A5DNJ3"/>
<dbReference type="Proteomes" id="UP000001997">
    <property type="component" value="Unassembled WGS sequence"/>
</dbReference>